<proteinExistence type="predicted"/>
<evidence type="ECO:0000313" key="2">
    <source>
        <dbReference type="Proteomes" id="UP001160991"/>
    </source>
</evidence>
<comment type="caution">
    <text evidence="1">The sequence shown here is derived from an EMBL/GenBank/DDBJ whole genome shotgun (WGS) entry which is preliminary data.</text>
</comment>
<dbReference type="Proteomes" id="UP001160991">
    <property type="component" value="Unassembled WGS sequence"/>
</dbReference>
<sequence length="178" mass="18891">MILNKKIKMVSVALLSTVILNIALTEGVLVVHANEVASVAKFGNTFKDLSEESILLVLKAVDEMPQGMLERGNQEEIDKYMLSKGIDLKFDNEVQFRDFWGCVGAVAWAVGSAAGIGMLVKIKQFIAAVGGIKAAASALMSIAESGANYENITKFGSAAVDMGSTILGIKAIGDNCFE</sequence>
<reference evidence="1" key="1">
    <citation type="submission" date="2023-04" db="EMBL/GenBank/DDBJ databases">
        <title>A new Streptococcus species isolated from the patient with bacteremia.</title>
        <authorList>
            <person name="Chen Y.-S."/>
            <person name="Lee C.-Y."/>
            <person name="Chan C.-K."/>
        </authorList>
    </citation>
    <scope>NUCLEOTIDE SEQUENCE</scope>
    <source>
        <strain evidence="1">ST22-14</strain>
    </source>
</reference>
<dbReference type="RefSeq" id="WP_281335350.1">
    <property type="nucleotide sequence ID" value="NZ_JARZZP010000009.1"/>
</dbReference>
<name>A0ABT6PE61_9STRE</name>
<organism evidence="1 2">
    <name type="scientific">Streptococcus taonis</name>
    <dbReference type="NCBI Taxonomy" id="3041623"/>
    <lineage>
        <taxon>Bacteria</taxon>
        <taxon>Bacillati</taxon>
        <taxon>Bacillota</taxon>
        <taxon>Bacilli</taxon>
        <taxon>Lactobacillales</taxon>
        <taxon>Streptococcaceae</taxon>
        <taxon>Streptococcus</taxon>
    </lineage>
</organism>
<accession>A0ABT6PE61</accession>
<dbReference type="EMBL" id="JARZZP010000009">
    <property type="protein sequence ID" value="MDI1474281.1"/>
    <property type="molecule type" value="Genomic_DNA"/>
</dbReference>
<keyword evidence="2" id="KW-1185">Reference proteome</keyword>
<gene>
    <name evidence="1" type="ORF">QEZ38_06190</name>
</gene>
<evidence type="ECO:0000313" key="1">
    <source>
        <dbReference type="EMBL" id="MDI1474281.1"/>
    </source>
</evidence>
<evidence type="ECO:0008006" key="3">
    <source>
        <dbReference type="Google" id="ProtNLM"/>
    </source>
</evidence>
<protein>
    <recommendedName>
        <fullName evidence="3">Secreted protein</fullName>
    </recommendedName>
</protein>